<keyword evidence="3 6" id="KW-0812">Transmembrane</keyword>
<dbReference type="EMBL" id="KV784357">
    <property type="protein sequence ID" value="OEU17125.1"/>
    <property type="molecule type" value="Genomic_DNA"/>
</dbReference>
<dbReference type="Pfam" id="PF08449">
    <property type="entry name" value="UAA"/>
    <property type="match status" value="1"/>
</dbReference>
<feature type="non-terminal residue" evidence="7">
    <location>
        <position position="1"/>
    </location>
</feature>
<dbReference type="InParanoid" id="A0A1E7FGG3"/>
<reference evidence="7 8" key="1">
    <citation type="submission" date="2016-09" db="EMBL/GenBank/DDBJ databases">
        <title>Extensive genetic diversity and differential bi-allelic expression allows diatom success in the polar Southern Ocean.</title>
        <authorList>
            <consortium name="DOE Joint Genome Institute"/>
            <person name="Mock T."/>
            <person name="Otillar R.P."/>
            <person name="Strauss J."/>
            <person name="Dupont C."/>
            <person name="Frickenhaus S."/>
            <person name="Maumus F."/>
            <person name="Mcmullan M."/>
            <person name="Sanges R."/>
            <person name="Schmutz J."/>
            <person name="Toseland A."/>
            <person name="Valas R."/>
            <person name="Veluchamy A."/>
            <person name="Ward B.J."/>
            <person name="Allen A."/>
            <person name="Barry K."/>
            <person name="Falciatore A."/>
            <person name="Ferrante M."/>
            <person name="Fortunato A.E."/>
            <person name="Gloeckner G."/>
            <person name="Gruber A."/>
            <person name="Hipkin R."/>
            <person name="Janech M."/>
            <person name="Kroth P."/>
            <person name="Leese F."/>
            <person name="Lindquist E."/>
            <person name="Lyon B.R."/>
            <person name="Martin J."/>
            <person name="Mayer C."/>
            <person name="Parker M."/>
            <person name="Quesneville H."/>
            <person name="Raymond J."/>
            <person name="Uhlig C."/>
            <person name="Valentin K.U."/>
            <person name="Worden A.Z."/>
            <person name="Armbrust E.V."/>
            <person name="Bowler C."/>
            <person name="Green B."/>
            <person name="Moulton V."/>
            <person name="Van Oosterhout C."/>
            <person name="Grigoriev I."/>
        </authorList>
    </citation>
    <scope>NUCLEOTIDE SEQUENCE [LARGE SCALE GENOMIC DNA]</scope>
    <source>
        <strain evidence="7 8">CCMP1102</strain>
    </source>
</reference>
<dbReference type="GO" id="GO:0046964">
    <property type="term" value="F:3'-phosphoadenosine 5'-phosphosulfate transmembrane transporter activity"/>
    <property type="evidence" value="ECO:0007669"/>
    <property type="project" value="TreeGrafter"/>
</dbReference>
<evidence type="ECO:0000256" key="6">
    <source>
        <dbReference type="SAM" id="Phobius"/>
    </source>
</evidence>
<sequence>EKLSSPIQFSLLVCGVFFFFGIHNYLQEAIMSIPGFRFGVMLGYLEVLGVTVCSFLERRCIAQETQRIAPLSAYPLLTFCLLSSSSLSNLALNYINFPTKVVFRSCKLIPTMIVASIVHKKIFSSVEYFCAFCICFGLVLFAAADWTLTPSFHPIGLAFVSLSVCADAVLPNAQERLFRLGSSRLEVTFYTNIFTLIVMTFTTYLSGDLIGMIEFARTSTKLCNYIAIYTFVAYIAISVHMNVVKRFGGVSAVLVATGRKGMTLVLSFLLFPKSFSWFYVMGAIMVLGSLLLSSLVKIRDKKK</sequence>
<evidence type="ECO:0000313" key="7">
    <source>
        <dbReference type="EMBL" id="OEU17125.1"/>
    </source>
</evidence>
<name>A0A1E7FGG3_9STRA</name>
<dbReference type="AlphaFoldDB" id="A0A1E7FGG3"/>
<gene>
    <name evidence="7" type="ORF">FRACYDRAFT_157804</name>
</gene>
<protein>
    <submittedName>
        <fullName evidence="7">UAA transporter</fullName>
    </submittedName>
</protein>
<feature type="transmembrane region" description="Helical" evidence="6">
    <location>
        <begin position="225"/>
        <end position="243"/>
    </location>
</feature>
<feature type="transmembrane region" description="Helical" evidence="6">
    <location>
        <begin position="76"/>
        <end position="95"/>
    </location>
</feature>
<evidence type="ECO:0000313" key="8">
    <source>
        <dbReference type="Proteomes" id="UP000095751"/>
    </source>
</evidence>
<dbReference type="InterPro" id="IPR013657">
    <property type="entry name" value="SCL35B1-4/HUT1"/>
</dbReference>
<feature type="non-terminal residue" evidence="7">
    <location>
        <position position="303"/>
    </location>
</feature>
<dbReference type="Proteomes" id="UP000095751">
    <property type="component" value="Unassembled WGS sequence"/>
</dbReference>
<dbReference type="OrthoDB" id="1601at2759"/>
<keyword evidence="8" id="KW-1185">Reference proteome</keyword>
<organism evidence="7 8">
    <name type="scientific">Fragilariopsis cylindrus CCMP1102</name>
    <dbReference type="NCBI Taxonomy" id="635003"/>
    <lineage>
        <taxon>Eukaryota</taxon>
        <taxon>Sar</taxon>
        <taxon>Stramenopiles</taxon>
        <taxon>Ochrophyta</taxon>
        <taxon>Bacillariophyta</taxon>
        <taxon>Bacillariophyceae</taxon>
        <taxon>Bacillariophycidae</taxon>
        <taxon>Bacillariales</taxon>
        <taxon>Bacillariaceae</taxon>
        <taxon>Fragilariopsis</taxon>
    </lineage>
</organism>
<evidence type="ECO:0000256" key="5">
    <source>
        <dbReference type="ARBA" id="ARBA00023136"/>
    </source>
</evidence>
<feature type="transmembrane region" description="Helical" evidence="6">
    <location>
        <begin position="277"/>
        <end position="296"/>
    </location>
</feature>
<keyword evidence="5 6" id="KW-0472">Membrane</keyword>
<dbReference type="GO" id="GO:0000139">
    <property type="term" value="C:Golgi membrane"/>
    <property type="evidence" value="ECO:0007669"/>
    <property type="project" value="TreeGrafter"/>
</dbReference>
<dbReference type="KEGG" id="fcy:FRACYDRAFT_157804"/>
<dbReference type="PANTHER" id="PTHR10778">
    <property type="entry name" value="SOLUTE CARRIER FAMILY 35 MEMBER B"/>
    <property type="match status" value="1"/>
</dbReference>
<evidence type="ECO:0000256" key="3">
    <source>
        <dbReference type="ARBA" id="ARBA00022692"/>
    </source>
</evidence>
<evidence type="ECO:0000256" key="1">
    <source>
        <dbReference type="ARBA" id="ARBA00004141"/>
    </source>
</evidence>
<proteinExistence type="predicted"/>
<feature type="transmembrane region" description="Helical" evidence="6">
    <location>
        <begin position="126"/>
        <end position="146"/>
    </location>
</feature>
<accession>A0A1E7FGG3</accession>
<keyword evidence="4 6" id="KW-1133">Transmembrane helix</keyword>
<dbReference type="GO" id="GO:0005789">
    <property type="term" value="C:endoplasmic reticulum membrane"/>
    <property type="evidence" value="ECO:0007669"/>
    <property type="project" value="TreeGrafter"/>
</dbReference>
<dbReference type="PANTHER" id="PTHR10778:SF8">
    <property type="entry name" value="ADENOSINE 3'-PHOSPHO 5'-PHOSPHOSULFATE TRANSPORTER 2"/>
    <property type="match status" value="1"/>
</dbReference>
<evidence type="ECO:0000256" key="2">
    <source>
        <dbReference type="ARBA" id="ARBA00022448"/>
    </source>
</evidence>
<feature type="transmembrane region" description="Helical" evidence="6">
    <location>
        <begin position="185"/>
        <end position="205"/>
    </location>
</feature>
<keyword evidence="2" id="KW-0813">Transport</keyword>
<feature type="transmembrane region" description="Helical" evidence="6">
    <location>
        <begin position="38"/>
        <end position="56"/>
    </location>
</feature>
<comment type="subcellular location">
    <subcellularLocation>
        <location evidence="1">Membrane</location>
        <topology evidence="1">Multi-pass membrane protein</topology>
    </subcellularLocation>
</comment>
<evidence type="ECO:0000256" key="4">
    <source>
        <dbReference type="ARBA" id="ARBA00022989"/>
    </source>
</evidence>
<feature type="transmembrane region" description="Helical" evidence="6">
    <location>
        <begin position="7"/>
        <end position="26"/>
    </location>
</feature>